<dbReference type="GO" id="GO:0046872">
    <property type="term" value="F:metal ion binding"/>
    <property type="evidence" value="ECO:0007669"/>
    <property type="project" value="UniProtKB-KW"/>
</dbReference>
<comment type="similarity">
    <text evidence="3">Belongs to the peptidase M50B family.</text>
</comment>
<evidence type="ECO:0000259" key="14">
    <source>
        <dbReference type="Pfam" id="PF02163"/>
    </source>
</evidence>
<dbReference type="PANTHER" id="PTHR35864">
    <property type="entry name" value="ZINC METALLOPROTEASE MJ0611-RELATED"/>
    <property type="match status" value="1"/>
</dbReference>
<dbReference type="AlphaFoldDB" id="A0A8J7W1V8"/>
<dbReference type="CDD" id="cd06158">
    <property type="entry name" value="S2P-M50_like_1"/>
    <property type="match status" value="1"/>
</dbReference>
<evidence type="ECO:0000256" key="1">
    <source>
        <dbReference type="ARBA" id="ARBA00001947"/>
    </source>
</evidence>
<keyword evidence="5 15" id="KW-0645">Protease</keyword>
<protein>
    <submittedName>
        <fullName evidence="15">Site-2 protease family protein</fullName>
    </submittedName>
</protein>
<keyword evidence="7" id="KW-0479">Metal-binding</keyword>
<reference evidence="15" key="1">
    <citation type="submission" date="2021-04" db="EMBL/GenBank/DDBJ databases">
        <title>Sinoanaerobacter chloroacetimidivorans sp. nov., an obligate anaerobic bacterium isolated from anaerobic sludge.</title>
        <authorList>
            <person name="Bao Y."/>
        </authorList>
    </citation>
    <scope>NUCLEOTIDE SEQUENCE</scope>
    <source>
        <strain evidence="15">BAD-6</strain>
    </source>
</reference>
<sequence>MRLFFNNPMAILLILLLASQSLFNGEFSNPMDWLMNKLILLPGILIGLSFHEFAHAKVANMLGDDTPRLQGRVTINPAAHIDPMGIIALLFIGFGWGKPVQVNPMNFKNMRRDGLLVDLAGVTLNFILAVLFAGILWLLAAFQGEFLYTYMGDVVAQIILSIISINIVLMVFNLLPIPPLDGFGIVTEIFDLRKKEIYYRIYDKGFLILMILILFNITGRVLTPLVGIVFDFVMGIFF</sequence>
<reference evidence="15" key="2">
    <citation type="submission" date="2021-04" db="EMBL/GenBank/DDBJ databases">
        <authorList>
            <person name="Liu J."/>
        </authorList>
    </citation>
    <scope>NUCLEOTIDE SEQUENCE</scope>
    <source>
        <strain evidence="15">BAD-6</strain>
    </source>
</reference>
<keyword evidence="6 13" id="KW-0812">Transmembrane</keyword>
<feature type="domain" description="Peptidase M50" evidence="14">
    <location>
        <begin position="156"/>
        <end position="211"/>
    </location>
</feature>
<evidence type="ECO:0000256" key="4">
    <source>
        <dbReference type="ARBA" id="ARBA00022475"/>
    </source>
</evidence>
<evidence type="ECO:0000256" key="13">
    <source>
        <dbReference type="SAM" id="Phobius"/>
    </source>
</evidence>
<keyword evidence="9" id="KW-0862">Zinc</keyword>
<evidence type="ECO:0000256" key="9">
    <source>
        <dbReference type="ARBA" id="ARBA00022833"/>
    </source>
</evidence>
<evidence type="ECO:0000256" key="2">
    <source>
        <dbReference type="ARBA" id="ARBA00004651"/>
    </source>
</evidence>
<keyword evidence="8" id="KW-0378">Hydrolase</keyword>
<feature type="transmembrane region" description="Helical" evidence="13">
    <location>
        <begin position="33"/>
        <end position="51"/>
    </location>
</feature>
<dbReference type="PANTHER" id="PTHR35864:SF1">
    <property type="entry name" value="ZINC METALLOPROTEASE YWHC-RELATED"/>
    <property type="match status" value="1"/>
</dbReference>
<evidence type="ECO:0000256" key="7">
    <source>
        <dbReference type="ARBA" id="ARBA00022723"/>
    </source>
</evidence>
<dbReference type="InterPro" id="IPR044537">
    <property type="entry name" value="Rip2-like"/>
</dbReference>
<dbReference type="Proteomes" id="UP000675664">
    <property type="component" value="Unassembled WGS sequence"/>
</dbReference>
<dbReference type="GO" id="GO:0008237">
    <property type="term" value="F:metallopeptidase activity"/>
    <property type="evidence" value="ECO:0007669"/>
    <property type="project" value="UniProtKB-KW"/>
</dbReference>
<keyword evidence="10 13" id="KW-1133">Transmembrane helix</keyword>
<keyword evidence="4" id="KW-1003">Cell membrane</keyword>
<feature type="transmembrane region" description="Helical" evidence="13">
    <location>
        <begin position="154"/>
        <end position="176"/>
    </location>
</feature>
<proteinExistence type="inferred from homology"/>
<organism evidence="15 16">
    <name type="scientific">Sinanaerobacter chloroacetimidivorans</name>
    <dbReference type="NCBI Taxonomy" id="2818044"/>
    <lineage>
        <taxon>Bacteria</taxon>
        <taxon>Bacillati</taxon>
        <taxon>Bacillota</taxon>
        <taxon>Clostridia</taxon>
        <taxon>Peptostreptococcales</taxon>
        <taxon>Anaerovoracaceae</taxon>
        <taxon>Sinanaerobacter</taxon>
    </lineage>
</organism>
<name>A0A8J7W1V8_9FIRM</name>
<dbReference type="EMBL" id="JAGSND010000009">
    <property type="protein sequence ID" value="MBR0598894.1"/>
    <property type="molecule type" value="Genomic_DNA"/>
</dbReference>
<feature type="transmembrane region" description="Helical" evidence="13">
    <location>
        <begin position="115"/>
        <end position="142"/>
    </location>
</feature>
<dbReference type="GO" id="GO:0005886">
    <property type="term" value="C:plasma membrane"/>
    <property type="evidence" value="ECO:0007669"/>
    <property type="project" value="UniProtKB-SubCell"/>
</dbReference>
<evidence type="ECO:0000256" key="8">
    <source>
        <dbReference type="ARBA" id="ARBA00022801"/>
    </source>
</evidence>
<evidence type="ECO:0000313" key="15">
    <source>
        <dbReference type="EMBL" id="MBR0598894.1"/>
    </source>
</evidence>
<dbReference type="GO" id="GO:0006508">
    <property type="term" value="P:proteolysis"/>
    <property type="evidence" value="ECO:0007669"/>
    <property type="project" value="UniProtKB-KW"/>
</dbReference>
<evidence type="ECO:0000256" key="6">
    <source>
        <dbReference type="ARBA" id="ARBA00022692"/>
    </source>
</evidence>
<comment type="caution">
    <text evidence="15">The sequence shown here is derived from an EMBL/GenBank/DDBJ whole genome shotgun (WGS) entry which is preliminary data.</text>
</comment>
<evidence type="ECO:0000256" key="5">
    <source>
        <dbReference type="ARBA" id="ARBA00022670"/>
    </source>
</evidence>
<keyword evidence="12 13" id="KW-0472">Membrane</keyword>
<comment type="cofactor">
    <cofactor evidence="1">
        <name>Zn(2+)</name>
        <dbReference type="ChEBI" id="CHEBI:29105"/>
    </cofactor>
</comment>
<evidence type="ECO:0000256" key="10">
    <source>
        <dbReference type="ARBA" id="ARBA00022989"/>
    </source>
</evidence>
<evidence type="ECO:0000256" key="11">
    <source>
        <dbReference type="ARBA" id="ARBA00023049"/>
    </source>
</evidence>
<dbReference type="InterPro" id="IPR052348">
    <property type="entry name" value="Metallopeptidase_M50B"/>
</dbReference>
<evidence type="ECO:0000313" key="16">
    <source>
        <dbReference type="Proteomes" id="UP000675664"/>
    </source>
</evidence>
<keyword evidence="11" id="KW-0482">Metalloprotease</keyword>
<evidence type="ECO:0000256" key="3">
    <source>
        <dbReference type="ARBA" id="ARBA00007931"/>
    </source>
</evidence>
<evidence type="ECO:0000256" key="12">
    <source>
        <dbReference type="ARBA" id="ARBA00023136"/>
    </source>
</evidence>
<dbReference type="Pfam" id="PF02163">
    <property type="entry name" value="Peptidase_M50"/>
    <property type="match status" value="1"/>
</dbReference>
<gene>
    <name evidence="15" type="ORF">KCX82_13465</name>
</gene>
<accession>A0A8J7W1V8</accession>
<comment type="subcellular location">
    <subcellularLocation>
        <location evidence="2">Cell membrane</location>
        <topology evidence="2">Multi-pass membrane protein</topology>
    </subcellularLocation>
</comment>
<keyword evidence="16" id="KW-1185">Reference proteome</keyword>
<dbReference type="InterPro" id="IPR008915">
    <property type="entry name" value="Peptidase_M50"/>
</dbReference>